<proteinExistence type="predicted"/>
<name>A0A9P5X6Z8_9AGAR</name>
<dbReference type="AlphaFoldDB" id="A0A9P5X6Z8"/>
<keyword evidence="1" id="KW-0808">Transferase</keyword>
<reference evidence="1" key="1">
    <citation type="submission" date="2020-11" db="EMBL/GenBank/DDBJ databases">
        <authorList>
            <consortium name="DOE Joint Genome Institute"/>
            <person name="Ahrendt S."/>
            <person name="Riley R."/>
            <person name="Andreopoulos W."/>
            <person name="Labutti K."/>
            <person name="Pangilinan J."/>
            <person name="Ruiz-Duenas F.J."/>
            <person name="Barrasa J.M."/>
            <person name="Sanchez-Garcia M."/>
            <person name="Camarero S."/>
            <person name="Miyauchi S."/>
            <person name="Serrano A."/>
            <person name="Linde D."/>
            <person name="Babiker R."/>
            <person name="Drula E."/>
            <person name="Ayuso-Fernandez I."/>
            <person name="Pacheco R."/>
            <person name="Padilla G."/>
            <person name="Ferreira P."/>
            <person name="Barriuso J."/>
            <person name="Kellner H."/>
            <person name="Castanera R."/>
            <person name="Alfaro M."/>
            <person name="Ramirez L."/>
            <person name="Pisabarro A.G."/>
            <person name="Kuo A."/>
            <person name="Tritt A."/>
            <person name="Lipzen A."/>
            <person name="He G."/>
            <person name="Yan M."/>
            <person name="Ng V."/>
            <person name="Cullen D."/>
            <person name="Martin F."/>
            <person name="Rosso M.-N."/>
            <person name="Henrissat B."/>
            <person name="Hibbett D."/>
            <person name="Martinez A.T."/>
            <person name="Grigoriev I.V."/>
        </authorList>
    </citation>
    <scope>NUCLEOTIDE SEQUENCE</scope>
    <source>
        <strain evidence="1">MF-IS2</strain>
    </source>
</reference>
<organism evidence="1 2">
    <name type="scientific">Macrolepiota fuliginosa MF-IS2</name>
    <dbReference type="NCBI Taxonomy" id="1400762"/>
    <lineage>
        <taxon>Eukaryota</taxon>
        <taxon>Fungi</taxon>
        <taxon>Dikarya</taxon>
        <taxon>Basidiomycota</taxon>
        <taxon>Agaricomycotina</taxon>
        <taxon>Agaricomycetes</taxon>
        <taxon>Agaricomycetidae</taxon>
        <taxon>Agaricales</taxon>
        <taxon>Agaricineae</taxon>
        <taxon>Agaricaceae</taxon>
        <taxon>Macrolepiota</taxon>
    </lineage>
</organism>
<evidence type="ECO:0000313" key="1">
    <source>
        <dbReference type="EMBL" id="KAF9444522.1"/>
    </source>
</evidence>
<dbReference type="EMBL" id="MU151369">
    <property type="protein sequence ID" value="KAF9444522.1"/>
    <property type="molecule type" value="Genomic_DNA"/>
</dbReference>
<comment type="caution">
    <text evidence="1">The sequence shown here is derived from an EMBL/GenBank/DDBJ whole genome shotgun (WGS) entry which is preliminary data.</text>
</comment>
<dbReference type="Proteomes" id="UP000807342">
    <property type="component" value="Unassembled WGS sequence"/>
</dbReference>
<dbReference type="GO" id="GO:0032259">
    <property type="term" value="P:methylation"/>
    <property type="evidence" value="ECO:0007669"/>
    <property type="project" value="UniProtKB-KW"/>
</dbReference>
<accession>A0A9P5X6Z8</accession>
<dbReference type="Gene3D" id="3.40.50.150">
    <property type="entry name" value="Vaccinia Virus protein VP39"/>
    <property type="match status" value="1"/>
</dbReference>
<dbReference type="OrthoDB" id="184880at2759"/>
<dbReference type="Pfam" id="PF13489">
    <property type="entry name" value="Methyltransf_23"/>
    <property type="match status" value="1"/>
</dbReference>
<dbReference type="SUPFAM" id="SSF53335">
    <property type="entry name" value="S-adenosyl-L-methionine-dependent methyltransferases"/>
    <property type="match status" value="1"/>
</dbReference>
<evidence type="ECO:0000313" key="2">
    <source>
        <dbReference type="Proteomes" id="UP000807342"/>
    </source>
</evidence>
<protein>
    <submittedName>
        <fullName evidence="1">S-adenosyl-L-methionine-dependent methyltransferase</fullName>
    </submittedName>
</protein>
<dbReference type="CDD" id="cd02440">
    <property type="entry name" value="AdoMet_MTases"/>
    <property type="match status" value="1"/>
</dbReference>
<dbReference type="GO" id="GO:0008168">
    <property type="term" value="F:methyltransferase activity"/>
    <property type="evidence" value="ECO:0007669"/>
    <property type="project" value="UniProtKB-KW"/>
</dbReference>
<dbReference type="InterPro" id="IPR029063">
    <property type="entry name" value="SAM-dependent_MTases_sf"/>
</dbReference>
<sequence>MTSDNSAKERYFTNDSAYVLPSDDQEQKRLLEQHKFITRTFDNRLILAPIQFADGDQILEVGAAAGAWLHDAAQQTGTNPEIKFHGIDIEDRLFPSKPPPNMSFSVASVLDLPPTWKGRFSYVHQRLLMGALTETQWPIAIQEIYQVLKPGGWIELSEGEILSRCPPGYNDEHLRAHRILHELGTSRGLVMDIGSELPELLKAVGFVDIVAISKRMPMGKQAGELGEAVLENSCNVLRAIKKPVLMKGGFGVVQTGEEYDAMIDDFQREVNDVPGYTRGHSITYARKPEGMRG</sequence>
<keyword evidence="2" id="KW-1185">Reference proteome</keyword>
<keyword evidence="1" id="KW-0489">Methyltransferase</keyword>
<dbReference type="PANTHER" id="PTHR43591">
    <property type="entry name" value="METHYLTRANSFERASE"/>
    <property type="match status" value="1"/>
</dbReference>
<gene>
    <name evidence="1" type="ORF">P691DRAFT_778205</name>
</gene>